<dbReference type="PANTHER" id="PTHR47260">
    <property type="entry name" value="UPF0644 PROTEIN PB2B4.06"/>
    <property type="match status" value="1"/>
</dbReference>
<dbReference type="PANTHER" id="PTHR47260:SF1">
    <property type="entry name" value="UPF0644 PROTEIN PB2B4.06"/>
    <property type="match status" value="1"/>
</dbReference>
<gene>
    <name evidence="1" type="ORF">QG37_03365</name>
</gene>
<dbReference type="AlphaFoldDB" id="A0A0L0P0I4"/>
<dbReference type="InterPro" id="IPR029069">
    <property type="entry name" value="HotDog_dom_sf"/>
</dbReference>
<dbReference type="SUPFAM" id="SSF54637">
    <property type="entry name" value="Thioesterase/thiol ester dehydrase-isomerase"/>
    <property type="match status" value="1"/>
</dbReference>
<reference evidence="2" key="1">
    <citation type="journal article" date="2015" name="BMC Genomics">
        <title>Draft genome of a commonly misdiagnosed multidrug resistant pathogen Candida auris.</title>
        <authorList>
            <person name="Chatterjee S."/>
            <person name="Alampalli S.V."/>
            <person name="Nageshan R.K."/>
            <person name="Chettiar S.T."/>
            <person name="Joshi S."/>
            <person name="Tatu U.S."/>
        </authorList>
    </citation>
    <scope>NUCLEOTIDE SEQUENCE [LARGE SCALE GENOMIC DNA]</scope>
    <source>
        <strain evidence="2">6684</strain>
    </source>
</reference>
<evidence type="ECO:0008006" key="3">
    <source>
        <dbReference type="Google" id="ProtNLM"/>
    </source>
</evidence>
<dbReference type="VEuPathDB" id="FungiDB:CJI97_000497"/>
<evidence type="ECO:0000313" key="2">
    <source>
        <dbReference type="Proteomes" id="UP000037122"/>
    </source>
</evidence>
<accession>A0A0L0P0I4</accession>
<evidence type="ECO:0000313" key="1">
    <source>
        <dbReference type="EMBL" id="KND99932.1"/>
    </source>
</evidence>
<comment type="caution">
    <text evidence="1">The sequence shown here is derived from an EMBL/GenBank/DDBJ whole genome shotgun (WGS) entry which is preliminary data.</text>
</comment>
<dbReference type="InterPro" id="IPR052061">
    <property type="entry name" value="PTE-AB_protein"/>
</dbReference>
<dbReference type="Proteomes" id="UP000037122">
    <property type="component" value="Unassembled WGS sequence"/>
</dbReference>
<dbReference type="VEuPathDB" id="FungiDB:B9J08_000496"/>
<dbReference type="EMBL" id="LGST01000021">
    <property type="protein sequence ID" value="KND99932.1"/>
    <property type="molecule type" value="Genomic_DNA"/>
</dbReference>
<dbReference type="Gene3D" id="3.10.129.10">
    <property type="entry name" value="Hotdog Thioesterase"/>
    <property type="match status" value="1"/>
</dbReference>
<dbReference type="VEuPathDB" id="FungiDB:CJJ07_005013"/>
<proteinExistence type="predicted"/>
<organism evidence="1 2">
    <name type="scientific">Candidozyma auris</name>
    <name type="common">Yeast</name>
    <name type="synonym">Candida auris</name>
    <dbReference type="NCBI Taxonomy" id="498019"/>
    <lineage>
        <taxon>Eukaryota</taxon>
        <taxon>Fungi</taxon>
        <taxon>Dikarya</taxon>
        <taxon>Ascomycota</taxon>
        <taxon>Saccharomycotina</taxon>
        <taxon>Pichiomycetes</taxon>
        <taxon>Metschnikowiaceae</taxon>
        <taxon>Candidozyma</taxon>
    </lineage>
</organism>
<sequence length="277" mass="31240">MTLLLNHQRSVKEYSMNETRQVRSCSRRWFGGKICVAAMITGMLVSYNELVLDAYSKLSYVNHSNLDANSVQFLAKKLPTYEHLAKQTSNGYWRQLRAWDNLDRFVLRESGRSNTKLFKKNDKSSLTNTILARPGGIVIEPIIFKNMKENMTVTIVHAGDKLCGYPFLVHGGIIATFLNETFKRNASLCSLSQSSMKDDYMVKSLSITYKAPTLANQFLIIKTRTSQFLAENGHLESSSTIETSTGKVLVICKAKILYTGRASLMAAEKEAKKWTIL</sequence>
<protein>
    <recommendedName>
        <fullName evidence="3">Thioesterase domain-containing protein</fullName>
    </recommendedName>
</protein>
<dbReference type="VEuPathDB" id="FungiDB:QG37_03365"/>
<name>A0A0L0P0I4_CANAR</name>